<sequence length="107" mass="11867">HNEDNGEAVDCPTSIEAHVELAHTTQMKWARTVTDLAIELGLSHLPTILEEFLPQQANTDDYHDLCDIPLSECPIYSNKITIVNSAAALFYVPSDISGIGGMWHEYI</sequence>
<reference evidence="2" key="2">
    <citation type="submission" date="2015-01" db="EMBL/GenBank/DDBJ databases">
        <title>Evolutionary Origins and Diversification of the Mycorrhizal Mutualists.</title>
        <authorList>
            <consortium name="DOE Joint Genome Institute"/>
            <consortium name="Mycorrhizal Genomics Consortium"/>
            <person name="Kohler A."/>
            <person name="Kuo A."/>
            <person name="Nagy L.G."/>
            <person name="Floudas D."/>
            <person name="Copeland A."/>
            <person name="Barry K.W."/>
            <person name="Cichocki N."/>
            <person name="Veneault-Fourrey C."/>
            <person name="LaButti K."/>
            <person name="Lindquist E.A."/>
            <person name="Lipzen A."/>
            <person name="Lundell T."/>
            <person name="Morin E."/>
            <person name="Murat C."/>
            <person name="Riley R."/>
            <person name="Ohm R."/>
            <person name="Sun H."/>
            <person name="Tunlid A."/>
            <person name="Henrissat B."/>
            <person name="Grigoriev I.V."/>
            <person name="Hibbett D.S."/>
            <person name="Martin F."/>
        </authorList>
    </citation>
    <scope>NUCLEOTIDE SEQUENCE [LARGE SCALE GENOMIC DNA]</scope>
    <source>
        <strain evidence="2">Marx 270</strain>
    </source>
</reference>
<dbReference type="STRING" id="870435.A0A0C3P6H7"/>
<evidence type="ECO:0000313" key="2">
    <source>
        <dbReference type="Proteomes" id="UP000054217"/>
    </source>
</evidence>
<dbReference type="EMBL" id="KN831956">
    <property type="protein sequence ID" value="KIO08900.1"/>
    <property type="molecule type" value="Genomic_DNA"/>
</dbReference>
<keyword evidence="2" id="KW-1185">Reference proteome</keyword>
<feature type="non-terminal residue" evidence="1">
    <location>
        <position position="1"/>
    </location>
</feature>
<dbReference type="Proteomes" id="UP000054217">
    <property type="component" value="Unassembled WGS sequence"/>
</dbReference>
<dbReference type="OrthoDB" id="2679880at2759"/>
<proteinExistence type="predicted"/>
<name>A0A0C3P6H7_PISTI</name>
<organism evidence="1 2">
    <name type="scientific">Pisolithus tinctorius Marx 270</name>
    <dbReference type="NCBI Taxonomy" id="870435"/>
    <lineage>
        <taxon>Eukaryota</taxon>
        <taxon>Fungi</taxon>
        <taxon>Dikarya</taxon>
        <taxon>Basidiomycota</taxon>
        <taxon>Agaricomycotina</taxon>
        <taxon>Agaricomycetes</taxon>
        <taxon>Agaricomycetidae</taxon>
        <taxon>Boletales</taxon>
        <taxon>Sclerodermatineae</taxon>
        <taxon>Pisolithaceae</taxon>
        <taxon>Pisolithus</taxon>
    </lineage>
</organism>
<accession>A0A0C3P6H7</accession>
<dbReference type="HOGENOM" id="CLU_145595_0_0_1"/>
<reference evidence="1 2" key="1">
    <citation type="submission" date="2014-04" db="EMBL/GenBank/DDBJ databases">
        <authorList>
            <consortium name="DOE Joint Genome Institute"/>
            <person name="Kuo A."/>
            <person name="Kohler A."/>
            <person name="Costa M.D."/>
            <person name="Nagy L.G."/>
            <person name="Floudas D."/>
            <person name="Copeland A."/>
            <person name="Barry K.W."/>
            <person name="Cichocki N."/>
            <person name="Veneault-Fourrey C."/>
            <person name="LaButti K."/>
            <person name="Lindquist E.A."/>
            <person name="Lipzen A."/>
            <person name="Lundell T."/>
            <person name="Morin E."/>
            <person name="Murat C."/>
            <person name="Sun H."/>
            <person name="Tunlid A."/>
            <person name="Henrissat B."/>
            <person name="Grigoriev I.V."/>
            <person name="Hibbett D.S."/>
            <person name="Martin F."/>
            <person name="Nordberg H.P."/>
            <person name="Cantor M.N."/>
            <person name="Hua S.X."/>
        </authorList>
    </citation>
    <scope>NUCLEOTIDE SEQUENCE [LARGE SCALE GENOMIC DNA]</scope>
    <source>
        <strain evidence="1 2">Marx 270</strain>
    </source>
</reference>
<evidence type="ECO:0000313" key="1">
    <source>
        <dbReference type="EMBL" id="KIO08900.1"/>
    </source>
</evidence>
<protein>
    <submittedName>
        <fullName evidence="1">Uncharacterized protein</fullName>
    </submittedName>
</protein>
<gene>
    <name evidence="1" type="ORF">M404DRAFT_109073</name>
</gene>
<dbReference type="InParanoid" id="A0A0C3P6H7"/>
<dbReference type="AlphaFoldDB" id="A0A0C3P6H7"/>
<feature type="non-terminal residue" evidence="1">
    <location>
        <position position="107"/>
    </location>
</feature>